<sequence length="150" mass="16586">MTAMAKVRLLVVLTMDGCPAETTCLSGRWLGSDQYGIGALKEAATCVLTEDTSLTLLSNRMENTGDSLNYLIEATEKTAGIINGMIRMRLVDEIILYMVPVIAGNGSRLFQSSLPESEWTCTESRQWKDGMVRIAYGRKTPRQRVVTFGK</sequence>
<dbReference type="InterPro" id="IPR024072">
    <property type="entry name" value="DHFR-like_dom_sf"/>
</dbReference>
<name>A0A3E4MKP4_9BACT</name>
<dbReference type="GO" id="GO:0009231">
    <property type="term" value="P:riboflavin biosynthetic process"/>
    <property type="evidence" value="ECO:0007669"/>
    <property type="project" value="InterPro"/>
</dbReference>
<evidence type="ECO:0000259" key="1">
    <source>
        <dbReference type="Pfam" id="PF01872"/>
    </source>
</evidence>
<dbReference type="InterPro" id="IPR002734">
    <property type="entry name" value="RibDG_C"/>
</dbReference>
<dbReference type="Pfam" id="PF01872">
    <property type="entry name" value="RibD_C"/>
    <property type="match status" value="1"/>
</dbReference>
<proteinExistence type="predicted"/>
<dbReference type="GO" id="GO:0008703">
    <property type="term" value="F:5-amino-6-(5-phosphoribosylamino)uracil reductase activity"/>
    <property type="evidence" value="ECO:0007669"/>
    <property type="project" value="InterPro"/>
</dbReference>
<evidence type="ECO:0000313" key="3">
    <source>
        <dbReference type="Proteomes" id="UP000260862"/>
    </source>
</evidence>
<comment type="caution">
    <text evidence="2">The sequence shown here is derived from an EMBL/GenBank/DDBJ whole genome shotgun (WGS) entry which is preliminary data.</text>
</comment>
<accession>A0A3E4MKP4</accession>
<dbReference type="AlphaFoldDB" id="A0A3E4MKP4"/>
<keyword evidence="3" id="KW-1185">Reference proteome</keyword>
<feature type="domain" description="Bacterial bifunctional deaminase-reductase C-terminal" evidence="1">
    <location>
        <begin position="78"/>
        <end position="132"/>
    </location>
</feature>
<gene>
    <name evidence="2" type="ORF">DXD04_16090</name>
</gene>
<organism evidence="2 3">
    <name type="scientific">Phocaeicola plebeius</name>
    <dbReference type="NCBI Taxonomy" id="310297"/>
    <lineage>
        <taxon>Bacteria</taxon>
        <taxon>Pseudomonadati</taxon>
        <taxon>Bacteroidota</taxon>
        <taxon>Bacteroidia</taxon>
        <taxon>Bacteroidales</taxon>
        <taxon>Bacteroidaceae</taxon>
        <taxon>Phocaeicola</taxon>
    </lineage>
</organism>
<dbReference type="SUPFAM" id="SSF53597">
    <property type="entry name" value="Dihydrofolate reductase-like"/>
    <property type="match status" value="1"/>
</dbReference>
<dbReference type="EMBL" id="QSQT01000051">
    <property type="protein sequence ID" value="RGK50378.1"/>
    <property type="molecule type" value="Genomic_DNA"/>
</dbReference>
<evidence type="ECO:0000313" key="2">
    <source>
        <dbReference type="EMBL" id="RGK50378.1"/>
    </source>
</evidence>
<reference evidence="2 3" key="1">
    <citation type="submission" date="2018-08" db="EMBL/GenBank/DDBJ databases">
        <title>A genome reference for cultivated species of the human gut microbiota.</title>
        <authorList>
            <person name="Zou Y."/>
            <person name="Xue W."/>
            <person name="Luo G."/>
        </authorList>
    </citation>
    <scope>NUCLEOTIDE SEQUENCE [LARGE SCALE GENOMIC DNA]</scope>
    <source>
        <strain evidence="2 3">TF10-3AC</strain>
    </source>
</reference>
<protein>
    <recommendedName>
        <fullName evidence="1">Bacterial bifunctional deaminase-reductase C-terminal domain-containing protein</fullName>
    </recommendedName>
</protein>
<dbReference type="Proteomes" id="UP000260862">
    <property type="component" value="Unassembled WGS sequence"/>
</dbReference>
<dbReference type="Gene3D" id="3.40.430.10">
    <property type="entry name" value="Dihydrofolate Reductase, subunit A"/>
    <property type="match status" value="1"/>
</dbReference>